<dbReference type="AlphaFoldDB" id="A0A0C7G850"/>
<organism evidence="2 3">
    <name type="scientific">Paraclostridium sordellii</name>
    <name type="common">Clostridium sordellii</name>
    <dbReference type="NCBI Taxonomy" id="1505"/>
    <lineage>
        <taxon>Bacteria</taxon>
        <taxon>Bacillati</taxon>
        <taxon>Bacillota</taxon>
        <taxon>Clostridia</taxon>
        <taxon>Peptostreptococcales</taxon>
        <taxon>Peptostreptococcaceae</taxon>
        <taxon>Paraclostridium</taxon>
    </lineage>
</organism>
<dbReference type="EMBL" id="CEKZ01000003">
    <property type="protein sequence ID" value="CEQ04399.1"/>
    <property type="molecule type" value="Genomic_DNA"/>
</dbReference>
<protein>
    <submittedName>
        <fullName evidence="2">Uncharacterized protein</fullName>
    </submittedName>
</protein>
<dbReference type="Proteomes" id="UP000049127">
    <property type="component" value="Unassembled WGS sequence"/>
</dbReference>
<sequence length="126" mass="14550">MFKNQELLFGLISSLFILIHTSMYILQDLYISIKLKPLKLIINKILPTISKLNTISLIISLFFTAFHVYLTNSSLSNFSSGYLLLLLLFLSTCTKLSFLNRFKLKQYSSILSYLLTLSLAVHIFFR</sequence>
<evidence type="ECO:0000313" key="2">
    <source>
        <dbReference type="EMBL" id="CEQ04399.1"/>
    </source>
</evidence>
<accession>A0A0C7G850</accession>
<feature type="transmembrane region" description="Helical" evidence="1">
    <location>
        <begin position="6"/>
        <end position="31"/>
    </location>
</feature>
<proteinExistence type="predicted"/>
<keyword evidence="1" id="KW-1133">Transmembrane helix</keyword>
<reference evidence="2 3" key="1">
    <citation type="submission" date="2015-01" db="EMBL/GenBank/DDBJ databases">
        <authorList>
            <person name="Aslett A.Martin."/>
            <person name="De Silva Nishadi"/>
        </authorList>
    </citation>
    <scope>NUCLEOTIDE SEQUENCE [LARGE SCALE GENOMIC DNA]</scope>
    <source>
        <strain evidence="2 3">R28058</strain>
    </source>
</reference>
<name>A0A0C7G850_PARSO</name>
<feature type="transmembrane region" description="Helical" evidence="1">
    <location>
        <begin position="107"/>
        <end position="125"/>
    </location>
</feature>
<feature type="transmembrane region" description="Helical" evidence="1">
    <location>
        <begin position="52"/>
        <end position="70"/>
    </location>
</feature>
<evidence type="ECO:0000313" key="3">
    <source>
        <dbReference type="Proteomes" id="UP000049127"/>
    </source>
</evidence>
<keyword evidence="1" id="KW-0812">Transmembrane</keyword>
<keyword evidence="1" id="KW-0472">Membrane</keyword>
<evidence type="ECO:0000256" key="1">
    <source>
        <dbReference type="SAM" id="Phobius"/>
    </source>
</evidence>
<gene>
    <name evidence="2" type="ORF">R28058_21321</name>
</gene>